<dbReference type="Gene3D" id="1.25.40.10">
    <property type="entry name" value="Tetratricopeptide repeat domain"/>
    <property type="match status" value="1"/>
</dbReference>
<sequence length="222" mass="25931">MKRLISLVLIAFVSLAFVSCGPKTKEEKLAPELAEDARVQFEKERYEEAIKIYTKLRDWYPFDKLAVEAEFNIAEAHFKMEAYDEAAIAYEEFEKLHPRHESIDYIINQQALCYFNRLDTVDRDQAQAIKAISIFTRLIRQYPESAYVDEAKKKREVCLKSLAGHEMYVGRYYLKNKKYKSALHRFQTVIDAYAGLGYDEEAQKLATQSREKLAEEEAKEAE</sequence>
<feature type="chain" id="PRO_5021058192" evidence="5">
    <location>
        <begin position="19"/>
        <end position="222"/>
    </location>
</feature>
<evidence type="ECO:0000256" key="5">
    <source>
        <dbReference type="SAM" id="SignalP"/>
    </source>
</evidence>
<evidence type="ECO:0000256" key="1">
    <source>
        <dbReference type="ARBA" id="ARBA00022729"/>
    </source>
</evidence>
<evidence type="ECO:0000256" key="4">
    <source>
        <dbReference type="PROSITE-ProRule" id="PRU00339"/>
    </source>
</evidence>
<keyword evidence="2" id="KW-0472">Membrane</keyword>
<keyword evidence="4" id="KW-0802">TPR repeat</keyword>
<feature type="repeat" description="TPR" evidence="4">
    <location>
        <begin position="67"/>
        <end position="100"/>
    </location>
</feature>
<keyword evidence="3" id="KW-0998">Cell outer membrane</keyword>
<evidence type="ECO:0000256" key="3">
    <source>
        <dbReference type="ARBA" id="ARBA00023237"/>
    </source>
</evidence>
<dbReference type="SMART" id="SM00028">
    <property type="entry name" value="TPR"/>
    <property type="match status" value="3"/>
</dbReference>
<dbReference type="InterPro" id="IPR017689">
    <property type="entry name" value="BamD"/>
</dbReference>
<dbReference type="Proteomes" id="UP000507962">
    <property type="component" value="Unassembled WGS sequence"/>
</dbReference>
<evidence type="ECO:0000259" key="6">
    <source>
        <dbReference type="Pfam" id="PF13525"/>
    </source>
</evidence>
<feature type="domain" description="Outer membrane lipoprotein BamD-like" evidence="6">
    <location>
        <begin position="32"/>
        <end position="221"/>
    </location>
</feature>
<dbReference type="HAMAP" id="MF_00922">
    <property type="entry name" value="OM_assembly_BamD"/>
    <property type="match status" value="1"/>
</dbReference>
<dbReference type="Pfam" id="PF13525">
    <property type="entry name" value="YfiO"/>
    <property type="match status" value="1"/>
</dbReference>
<dbReference type="AlphaFoldDB" id="A0A4U8YJV6"/>
<evidence type="ECO:0000256" key="2">
    <source>
        <dbReference type="ARBA" id="ARBA00023136"/>
    </source>
</evidence>
<dbReference type="PROSITE" id="PS50005">
    <property type="entry name" value="TPR"/>
    <property type="match status" value="1"/>
</dbReference>
<keyword evidence="8" id="KW-1185">Reference proteome</keyword>
<organism evidence="7 8">
    <name type="scientific">Desulfoluna butyratoxydans</name>
    <dbReference type="NCBI Taxonomy" id="231438"/>
    <lineage>
        <taxon>Bacteria</taxon>
        <taxon>Pseudomonadati</taxon>
        <taxon>Thermodesulfobacteriota</taxon>
        <taxon>Desulfobacteria</taxon>
        <taxon>Desulfobacterales</taxon>
        <taxon>Desulfolunaceae</taxon>
        <taxon>Desulfoluna</taxon>
    </lineage>
</organism>
<dbReference type="PANTHER" id="PTHR37423">
    <property type="entry name" value="SOLUBLE LYTIC MUREIN TRANSGLYCOSYLASE-RELATED"/>
    <property type="match status" value="1"/>
</dbReference>
<name>A0A4U8YJV6_9BACT</name>
<dbReference type="SUPFAM" id="SSF48452">
    <property type="entry name" value="TPR-like"/>
    <property type="match status" value="1"/>
</dbReference>
<gene>
    <name evidence="7" type="ORF">MSL71_9870</name>
</gene>
<proteinExistence type="inferred from homology"/>
<dbReference type="PROSITE" id="PS51257">
    <property type="entry name" value="PROKAR_LIPOPROTEIN"/>
    <property type="match status" value="1"/>
</dbReference>
<dbReference type="EMBL" id="CAADHO010000001">
    <property type="protein sequence ID" value="VFQ43359.1"/>
    <property type="molecule type" value="Genomic_DNA"/>
</dbReference>
<dbReference type="PANTHER" id="PTHR37423:SF6">
    <property type="entry name" value="CELL DIVISION COORDINATOR CPOB"/>
    <property type="match status" value="1"/>
</dbReference>
<evidence type="ECO:0000313" key="7">
    <source>
        <dbReference type="EMBL" id="VFQ43359.1"/>
    </source>
</evidence>
<keyword evidence="1 5" id="KW-0732">Signal</keyword>
<dbReference type="InterPro" id="IPR011990">
    <property type="entry name" value="TPR-like_helical_dom_sf"/>
</dbReference>
<evidence type="ECO:0000313" key="8">
    <source>
        <dbReference type="Proteomes" id="UP000507962"/>
    </source>
</evidence>
<dbReference type="RefSeq" id="WP_180137519.1">
    <property type="nucleotide sequence ID" value="NZ_CAADHO010000001.1"/>
</dbReference>
<dbReference type="NCBIfam" id="TIGR03302">
    <property type="entry name" value="OM_YfiO"/>
    <property type="match status" value="1"/>
</dbReference>
<dbReference type="InterPro" id="IPR019734">
    <property type="entry name" value="TPR_rpt"/>
</dbReference>
<protein>
    <submittedName>
        <fullName evidence="7">Outer membrane protein assembly factor bamd</fullName>
    </submittedName>
</protein>
<feature type="signal peptide" evidence="5">
    <location>
        <begin position="1"/>
        <end position="18"/>
    </location>
</feature>
<reference evidence="7 8" key="1">
    <citation type="submission" date="2019-03" db="EMBL/GenBank/DDBJ databases">
        <authorList>
            <person name="Nijsse B."/>
        </authorList>
    </citation>
    <scope>NUCLEOTIDE SEQUENCE [LARGE SCALE GENOMIC DNA]</scope>
    <source>
        <strain evidence="7">Desulfoluna butyratoxydans MSL71</strain>
    </source>
</reference>
<dbReference type="InterPro" id="IPR039565">
    <property type="entry name" value="BamD-like"/>
</dbReference>
<accession>A0A4U8YJV6</accession>